<dbReference type="InterPro" id="IPR003156">
    <property type="entry name" value="DHHA1_dom"/>
</dbReference>
<dbReference type="EMBL" id="CP060139">
    <property type="protein sequence ID" value="QNR24681.1"/>
    <property type="molecule type" value="Genomic_DNA"/>
</dbReference>
<proteinExistence type="predicted"/>
<dbReference type="Proteomes" id="UP000516305">
    <property type="component" value="Chromosome"/>
</dbReference>
<dbReference type="PANTHER" id="PTHR47618:SF1">
    <property type="entry name" value="BIFUNCTIONAL OLIGORIBONUCLEASE AND PAP PHOSPHATASE NRNA"/>
    <property type="match status" value="1"/>
</dbReference>
<dbReference type="PANTHER" id="PTHR47618">
    <property type="entry name" value="BIFUNCTIONAL OLIGORIBONUCLEASE AND PAP PHOSPHATASE NRNA"/>
    <property type="match status" value="1"/>
</dbReference>
<dbReference type="InterPro" id="IPR038763">
    <property type="entry name" value="DHH_sf"/>
</dbReference>
<evidence type="ECO:0000259" key="1">
    <source>
        <dbReference type="Pfam" id="PF01368"/>
    </source>
</evidence>
<dbReference type="Pfam" id="PF01368">
    <property type="entry name" value="DHH"/>
    <property type="match status" value="1"/>
</dbReference>
<dbReference type="SUPFAM" id="SSF64182">
    <property type="entry name" value="DHH phosphoesterases"/>
    <property type="match status" value="1"/>
</dbReference>
<dbReference type="RefSeq" id="WP_210759208.1">
    <property type="nucleotide sequence ID" value="NZ_CP060139.1"/>
</dbReference>
<evidence type="ECO:0000313" key="3">
    <source>
        <dbReference type="EMBL" id="QNR24681.1"/>
    </source>
</evidence>
<accession>A0A7H0VG33</accession>
<dbReference type="InterPro" id="IPR001667">
    <property type="entry name" value="DDH_dom"/>
</dbReference>
<protein>
    <submittedName>
        <fullName evidence="3">Bifunctional oligoribonuclease/PAP phosphatase NrnA</fullName>
    </submittedName>
</protein>
<sequence>MQNLERLSAELKEYLVERPDIVVTNHFNPDGDAVGSATALCGVLMQLGLKVKMIMPNDYAANLKWMTLSEEVLFYDQAEAEADTYLENAGLLIHLDYNNPARSGPMELAIRHSKAKKLMIDHHQQPDDFCDWTYSDTSMSSTCEMVWHFLEAMGWTELLSKDLAEALYTGIATDTGNFRFSSTSPLTHRVAAQLLEKGVENQKVASRVYDSNSISRFQLLGRTLNQMEILEDFNTTILYLDQKDLDACGFQKGDTEGFVNYGLSLENMELSAFILPRDGGHKLSFRSKTSFDVNQFARTYFEGGGHKNAAGGKSDRNMEDTIAYLKDCLKSHQEELKSYASIV</sequence>
<dbReference type="Gene3D" id="3.90.1640.10">
    <property type="entry name" value="inorganic pyrophosphatase (n-terminal core)"/>
    <property type="match status" value="1"/>
</dbReference>
<dbReference type="GO" id="GO:0003676">
    <property type="term" value="F:nucleic acid binding"/>
    <property type="evidence" value="ECO:0007669"/>
    <property type="project" value="InterPro"/>
</dbReference>
<reference evidence="3 4" key="1">
    <citation type="submission" date="2020-08" db="EMBL/GenBank/DDBJ databases">
        <title>Croceimicrobium hydrocarbonivorans gen. nov., sp. nov., a novel marine bacterium isolated from a bacterial consortium that degrades polyethylene terephthalate.</title>
        <authorList>
            <person name="Liu R."/>
        </authorList>
    </citation>
    <scope>NUCLEOTIDE SEQUENCE [LARGE SCALE GENOMIC DNA]</scope>
    <source>
        <strain evidence="3 4">A20-9</strain>
    </source>
</reference>
<feature type="domain" description="DHHA1" evidence="2">
    <location>
        <begin position="251"/>
        <end position="330"/>
    </location>
</feature>
<dbReference type="AlphaFoldDB" id="A0A7H0VG33"/>
<dbReference type="InterPro" id="IPR051319">
    <property type="entry name" value="Oligoribo/pAp-PDE_c-di-AMP_PDE"/>
</dbReference>
<dbReference type="Gene3D" id="3.10.310.30">
    <property type="match status" value="1"/>
</dbReference>
<evidence type="ECO:0000259" key="2">
    <source>
        <dbReference type="Pfam" id="PF02272"/>
    </source>
</evidence>
<name>A0A7H0VG33_9FLAO</name>
<gene>
    <name evidence="3" type="ORF">H4K34_02220</name>
</gene>
<dbReference type="KEGG" id="chyd:H4K34_02220"/>
<feature type="domain" description="DDH" evidence="1">
    <location>
        <begin position="21"/>
        <end position="171"/>
    </location>
</feature>
<evidence type="ECO:0000313" key="4">
    <source>
        <dbReference type="Proteomes" id="UP000516305"/>
    </source>
</evidence>
<dbReference type="Pfam" id="PF02272">
    <property type="entry name" value="DHHA1"/>
    <property type="match status" value="1"/>
</dbReference>
<organism evidence="3 4">
    <name type="scientific">Croceimicrobium hydrocarbonivorans</name>
    <dbReference type="NCBI Taxonomy" id="2761580"/>
    <lineage>
        <taxon>Bacteria</taxon>
        <taxon>Pseudomonadati</taxon>
        <taxon>Bacteroidota</taxon>
        <taxon>Flavobacteriia</taxon>
        <taxon>Flavobacteriales</taxon>
        <taxon>Owenweeksiaceae</taxon>
        <taxon>Croceimicrobium</taxon>
    </lineage>
</organism>
<keyword evidence="4" id="KW-1185">Reference proteome</keyword>